<comment type="similarity">
    <text evidence="1">Belongs to the glycosyltransferase 15 family.</text>
</comment>
<dbReference type="SUPFAM" id="SSF53448">
    <property type="entry name" value="Nucleotide-diphospho-sugar transferases"/>
    <property type="match status" value="1"/>
</dbReference>
<protein>
    <submittedName>
        <fullName evidence="4">Glycosyltransferase family 15 protein</fullName>
    </submittedName>
</protein>
<organism evidence="4">
    <name type="scientific">Athelia psychrophila</name>
    <dbReference type="NCBI Taxonomy" id="1759441"/>
    <lineage>
        <taxon>Eukaryota</taxon>
        <taxon>Fungi</taxon>
        <taxon>Dikarya</taxon>
        <taxon>Basidiomycota</taxon>
        <taxon>Agaricomycotina</taxon>
        <taxon>Agaricomycetes</taxon>
        <taxon>Agaricomycetidae</taxon>
        <taxon>Atheliales</taxon>
        <taxon>Atheliaceae</taxon>
        <taxon>Athelia</taxon>
    </lineage>
</organism>
<evidence type="ECO:0000256" key="1">
    <source>
        <dbReference type="ARBA" id="ARBA00007677"/>
    </source>
</evidence>
<dbReference type="GO" id="GO:0016020">
    <property type="term" value="C:membrane"/>
    <property type="evidence" value="ECO:0007669"/>
    <property type="project" value="InterPro"/>
</dbReference>
<name>A0A166MG98_9AGAM</name>
<dbReference type="InterPro" id="IPR029044">
    <property type="entry name" value="Nucleotide-diphossugar_trans"/>
</dbReference>
<dbReference type="EMBL" id="KV417529">
    <property type="protein sequence ID" value="KZP23975.1"/>
    <property type="molecule type" value="Genomic_DNA"/>
</dbReference>
<evidence type="ECO:0000313" key="4">
    <source>
        <dbReference type="EMBL" id="KZP23975.1"/>
    </source>
</evidence>
<dbReference type="GO" id="GO:0000026">
    <property type="term" value="F:alpha-1,2-mannosyltransferase activity"/>
    <property type="evidence" value="ECO:0007669"/>
    <property type="project" value="TreeGrafter"/>
</dbReference>
<feature type="active site" description="Nucleophile" evidence="3">
    <location>
        <position position="283"/>
    </location>
</feature>
<dbReference type="PANTHER" id="PTHR31121">
    <property type="entry name" value="ALPHA-1,2 MANNOSYLTRANSFERASE KTR1"/>
    <property type="match status" value="1"/>
</dbReference>
<dbReference type="InterPro" id="IPR002685">
    <property type="entry name" value="Glyco_trans_15"/>
</dbReference>
<sequence>MHSPIPIRFVVSALSLIIGMHFLLSYTHEPYGRATALSQLKSQLQVYGTHFPAPPGVVVTEAQEELLIDTHRKANATLLMLARNTDVDGVVQSMRSLEDRFNRNFQYPWVFLNEEPFTEDFKRRVSVLTDAPIEFGLIPHDQWHQPMWVDEERAAEGRQQMDRDGIIYGGSLSYRNMCRFNSGFFYRHALLQKYRYYWRVEPDVKFHCDVGSDPFLVMERENKVYGFTIALYEYEATIKSLWSTVVDFVRKHPQYLAKDSALAWLSDDLGATYNLCHFWSNFEIADMDFWRGEAYTAFFDFLDEAGGFYYERWGDAPVHSIAAALFANKDQLHFFEEVGYEHAPFTHCPVKQEMWEAGRCGCAPEKSFDLAPYSCINRWHEMMAPGA</sequence>
<proteinExistence type="inferred from homology"/>
<dbReference type="STRING" id="436010.A0A166MG98"/>
<keyword evidence="2" id="KW-0808">Transferase</keyword>
<dbReference type="GO" id="GO:0000032">
    <property type="term" value="P:cell wall mannoprotein biosynthetic process"/>
    <property type="evidence" value="ECO:0007669"/>
    <property type="project" value="TreeGrafter"/>
</dbReference>
<dbReference type="AlphaFoldDB" id="A0A166MG98"/>
<gene>
    <name evidence="4" type="ORF">FIBSPDRAFT_857734</name>
</gene>
<reference evidence="4" key="1">
    <citation type="journal article" date="2016" name="Mol. Biol. Evol.">
        <title>Comparative Genomics of Early-Diverging Mushroom-Forming Fungi Provides Insights into the Origins of Lignocellulose Decay Capabilities.</title>
        <authorList>
            <person name="Nagy L.G."/>
            <person name="Riley R."/>
            <person name="Tritt A."/>
            <person name="Adam C."/>
            <person name="Daum C."/>
            <person name="Floudas D."/>
            <person name="Sun H."/>
            <person name="Yadav J.S."/>
            <person name="Pangilinan J."/>
            <person name="Larsson K.H."/>
            <person name="Matsuura K."/>
            <person name="Barry K."/>
            <person name="Labutti K."/>
            <person name="Kuo R."/>
            <person name="Ohm R.A."/>
            <person name="Bhattacharya S.S."/>
            <person name="Shirouzu T."/>
            <person name="Yoshinaga Y."/>
            <person name="Martin F.M."/>
            <person name="Grigoriev I.V."/>
            <person name="Hibbett D.S."/>
        </authorList>
    </citation>
    <scope>NUCLEOTIDE SEQUENCE [LARGE SCALE GENOMIC DNA]</scope>
    <source>
        <strain evidence="4">CBS 109695</strain>
    </source>
</reference>
<accession>A0A166MG98</accession>
<evidence type="ECO:0000256" key="2">
    <source>
        <dbReference type="ARBA" id="ARBA00022679"/>
    </source>
</evidence>
<dbReference type="Gene3D" id="3.90.550.10">
    <property type="entry name" value="Spore Coat Polysaccharide Biosynthesis Protein SpsA, Chain A"/>
    <property type="match status" value="1"/>
</dbReference>
<dbReference type="FunFam" id="3.90.550.10:FF:000051">
    <property type="entry name" value="Alpha-1,2-mannosyltransferase (Ktr4)"/>
    <property type="match status" value="1"/>
</dbReference>
<dbReference type="GO" id="GO:0006487">
    <property type="term" value="P:protein N-linked glycosylation"/>
    <property type="evidence" value="ECO:0007669"/>
    <property type="project" value="TreeGrafter"/>
</dbReference>
<dbReference type="GO" id="GO:0005794">
    <property type="term" value="C:Golgi apparatus"/>
    <property type="evidence" value="ECO:0007669"/>
    <property type="project" value="TreeGrafter"/>
</dbReference>
<dbReference type="OrthoDB" id="439943at2759"/>
<dbReference type="Pfam" id="PF01793">
    <property type="entry name" value="Glyco_transf_15"/>
    <property type="match status" value="1"/>
</dbReference>
<dbReference type="PANTHER" id="PTHR31121:SF6">
    <property type="entry name" value="ALPHA-1,2 MANNOSYLTRANSFERASE KTR1"/>
    <property type="match status" value="1"/>
</dbReference>
<dbReference type="PIRSF" id="PIRSF018153">
    <property type="entry name" value="Glyco_trans_15"/>
    <property type="match status" value="1"/>
</dbReference>
<evidence type="ECO:0000256" key="3">
    <source>
        <dbReference type="PIRSR" id="PIRSR018153-1"/>
    </source>
</evidence>